<dbReference type="InterPro" id="IPR048876">
    <property type="entry name" value="BipA_C"/>
</dbReference>
<gene>
    <name evidence="2" type="ORF">Dsin_021588</name>
</gene>
<organism evidence="2 3">
    <name type="scientific">Dipteronia sinensis</name>
    <dbReference type="NCBI Taxonomy" id="43782"/>
    <lineage>
        <taxon>Eukaryota</taxon>
        <taxon>Viridiplantae</taxon>
        <taxon>Streptophyta</taxon>
        <taxon>Embryophyta</taxon>
        <taxon>Tracheophyta</taxon>
        <taxon>Spermatophyta</taxon>
        <taxon>Magnoliopsida</taxon>
        <taxon>eudicotyledons</taxon>
        <taxon>Gunneridae</taxon>
        <taxon>Pentapetalae</taxon>
        <taxon>rosids</taxon>
        <taxon>malvids</taxon>
        <taxon>Sapindales</taxon>
        <taxon>Sapindaceae</taxon>
        <taxon>Hippocastanoideae</taxon>
        <taxon>Acereae</taxon>
        <taxon>Dipteronia</taxon>
    </lineage>
</organism>
<name>A0AAE0DYY9_9ROSI</name>
<evidence type="ECO:0000259" key="1">
    <source>
        <dbReference type="Pfam" id="PF21018"/>
    </source>
</evidence>
<dbReference type="Pfam" id="PF21018">
    <property type="entry name" value="BipA_C"/>
    <property type="match status" value="1"/>
</dbReference>
<dbReference type="InterPro" id="IPR042116">
    <property type="entry name" value="TypA/BipA_C"/>
</dbReference>
<keyword evidence="3" id="KW-1185">Reference proteome</keyword>
<dbReference type="EMBL" id="JANJYJ010000007">
    <property type="protein sequence ID" value="KAK3198173.1"/>
    <property type="molecule type" value="Genomic_DNA"/>
</dbReference>
<evidence type="ECO:0000313" key="3">
    <source>
        <dbReference type="Proteomes" id="UP001281410"/>
    </source>
</evidence>
<proteinExistence type="predicted"/>
<accession>A0AAE0DYY9</accession>
<feature type="domain" description="TypA/BipA C-terminal" evidence="1">
    <location>
        <begin position="19"/>
        <end position="136"/>
    </location>
</feature>
<dbReference type="Gene3D" id="2.40.50.250">
    <property type="entry name" value="bipa protein"/>
    <property type="match status" value="1"/>
</dbReference>
<dbReference type="Proteomes" id="UP001281410">
    <property type="component" value="Unassembled WGS sequence"/>
</dbReference>
<protein>
    <recommendedName>
        <fullName evidence="1">TypA/BipA C-terminal domain-containing protein</fullName>
    </recommendedName>
</protein>
<reference evidence="2" key="1">
    <citation type="journal article" date="2023" name="Plant J.">
        <title>Genome sequences and population genomics provide insights into the demographic history, inbreeding, and mutation load of two 'living fossil' tree species of Dipteronia.</title>
        <authorList>
            <person name="Feng Y."/>
            <person name="Comes H.P."/>
            <person name="Chen J."/>
            <person name="Zhu S."/>
            <person name="Lu R."/>
            <person name="Zhang X."/>
            <person name="Li P."/>
            <person name="Qiu J."/>
            <person name="Olsen K.M."/>
            <person name="Qiu Y."/>
        </authorList>
    </citation>
    <scope>NUCLEOTIDE SEQUENCE</scope>
    <source>
        <strain evidence="2">NBL</strain>
    </source>
</reference>
<sequence>MCYVIFQPDVIFVYSIEQISMGYGSITTHALMSLEAHGILFVSPRLEVDLLQTLPVLLLSSYDRMIIGEHSRDTDLDVNPVRAKELNNIRATGKDENVKLSPPCLMTLEEAIGYVAFDELSEVTPKSIRLRKRYLDVNKRKTMSKRPKM</sequence>
<comment type="caution">
    <text evidence="2">The sequence shown here is derived from an EMBL/GenBank/DDBJ whole genome shotgun (WGS) entry which is preliminary data.</text>
</comment>
<dbReference type="AlphaFoldDB" id="A0AAE0DYY9"/>
<evidence type="ECO:0000313" key="2">
    <source>
        <dbReference type="EMBL" id="KAK3198173.1"/>
    </source>
</evidence>